<dbReference type="Proteomes" id="UP000784294">
    <property type="component" value="Unassembled WGS sequence"/>
</dbReference>
<sequence>MTFDNSLANNLSLPPTIHAHTYTDYSYPKQTYDRPDPEGESAPLPTVDGQVDQPGRSLYIGDSSQGRRPSGSSLTVPLASLLRPIDVTYLGYTDSDQINRPSSLQSPLNTGQLGPSPASGTVYLGGEVFTQAPRAGSLRPAPSREKHGMDRLMRSSTSRPLIGSNSTLMAAEPLDGEYLGWPSGMKTIQANTPHLYLGGDYLLSKEEEGPHVYLGRDYEEEGEKCIEDGSSGKK</sequence>
<name>A0A3S5A6J8_9PLAT</name>
<keyword evidence="3" id="KW-1185">Reference proteome</keyword>
<evidence type="ECO:0000256" key="1">
    <source>
        <dbReference type="SAM" id="MobiDB-lite"/>
    </source>
</evidence>
<evidence type="ECO:0000313" key="2">
    <source>
        <dbReference type="EMBL" id="VEL21181.1"/>
    </source>
</evidence>
<dbReference type="EMBL" id="CAAALY010049996">
    <property type="protein sequence ID" value="VEL21181.1"/>
    <property type="molecule type" value="Genomic_DNA"/>
</dbReference>
<accession>A0A3S5A6J8</accession>
<feature type="compositionally biased region" description="Basic and acidic residues" evidence="1">
    <location>
        <begin position="142"/>
        <end position="153"/>
    </location>
</feature>
<gene>
    <name evidence="2" type="ORF">PXEA_LOCUS14621</name>
</gene>
<evidence type="ECO:0000313" key="3">
    <source>
        <dbReference type="Proteomes" id="UP000784294"/>
    </source>
</evidence>
<feature type="compositionally biased region" description="Polar residues" evidence="1">
    <location>
        <begin position="154"/>
        <end position="163"/>
    </location>
</feature>
<dbReference type="AlphaFoldDB" id="A0A3S5A6J8"/>
<feature type="region of interest" description="Disordered" evidence="1">
    <location>
        <begin position="26"/>
        <end position="74"/>
    </location>
</feature>
<protein>
    <submittedName>
        <fullName evidence="2">Uncharacterized protein</fullName>
    </submittedName>
</protein>
<comment type="caution">
    <text evidence="2">The sequence shown here is derived from an EMBL/GenBank/DDBJ whole genome shotgun (WGS) entry which is preliminary data.</text>
</comment>
<feature type="region of interest" description="Disordered" evidence="1">
    <location>
        <begin position="134"/>
        <end position="163"/>
    </location>
</feature>
<proteinExistence type="predicted"/>
<reference evidence="2" key="1">
    <citation type="submission" date="2018-11" db="EMBL/GenBank/DDBJ databases">
        <authorList>
            <consortium name="Pathogen Informatics"/>
        </authorList>
    </citation>
    <scope>NUCLEOTIDE SEQUENCE</scope>
</reference>
<organism evidence="2 3">
    <name type="scientific">Protopolystoma xenopodis</name>
    <dbReference type="NCBI Taxonomy" id="117903"/>
    <lineage>
        <taxon>Eukaryota</taxon>
        <taxon>Metazoa</taxon>
        <taxon>Spiralia</taxon>
        <taxon>Lophotrochozoa</taxon>
        <taxon>Platyhelminthes</taxon>
        <taxon>Monogenea</taxon>
        <taxon>Polyopisthocotylea</taxon>
        <taxon>Polystomatidea</taxon>
        <taxon>Polystomatidae</taxon>
        <taxon>Protopolystoma</taxon>
    </lineage>
</organism>
<feature type="compositionally biased region" description="Polar residues" evidence="1">
    <location>
        <begin position="62"/>
        <end position="74"/>
    </location>
</feature>